<gene>
    <name evidence="2" type="ORF">B8V81_1946</name>
</gene>
<name>A0A2N5NBK3_9BACL</name>
<dbReference type="PRINTS" id="PR00988">
    <property type="entry name" value="URIDINKINASE"/>
</dbReference>
<dbReference type="EC" id="2.7.1.48" evidence="2"/>
<protein>
    <submittedName>
        <fullName evidence="2">Uridine kinase [C1]</fullName>
        <ecNumber evidence="2">2.7.1.48</ecNumber>
    </submittedName>
</protein>
<sequence>MKALAIGIAGGTGSGKTTLARWLQEQLSGSGRSLEVLQMDRFYKPVRPLGKGPFSDAAYEDFNTPEAVDWGAVSARLDEALEKRDAVIVEGFLAFHDERLRERFDLRVFVDCPSDERLARRLAKFKPGRYSQEQLIREYLDLVRHRHDLYVEPTRWHADLVLNGSASGGRGAAVLLEWMEEELRRRPTNSTRTKVE</sequence>
<comment type="caution">
    <text evidence="2">The sequence shown here is derived from an EMBL/GenBank/DDBJ whole genome shotgun (WGS) entry which is preliminary data.</text>
</comment>
<reference evidence="2 3" key="1">
    <citation type="submission" date="2017-05" db="EMBL/GenBank/DDBJ databases">
        <title>Functional genome analysis of Paenibacillus pasadenensis strain R16: insights on endophytic life style and antifungal activity.</title>
        <authorList>
            <person name="Passera A."/>
            <person name="Marcolungo L."/>
            <person name="Casati P."/>
            <person name="Brasca M."/>
            <person name="Quaglino F."/>
            <person name="Delledonne M."/>
        </authorList>
    </citation>
    <scope>NUCLEOTIDE SEQUENCE [LARGE SCALE GENOMIC DNA]</scope>
    <source>
        <strain evidence="2 3">R16</strain>
    </source>
</reference>
<dbReference type="Pfam" id="PF00485">
    <property type="entry name" value="PRK"/>
    <property type="match status" value="2"/>
</dbReference>
<dbReference type="AlphaFoldDB" id="A0A2N5NBK3"/>
<dbReference type="GO" id="GO:0005524">
    <property type="term" value="F:ATP binding"/>
    <property type="evidence" value="ECO:0007669"/>
    <property type="project" value="InterPro"/>
</dbReference>
<dbReference type="InterPro" id="IPR006083">
    <property type="entry name" value="PRK/URK"/>
</dbReference>
<dbReference type="EMBL" id="NFEZ01000003">
    <property type="protein sequence ID" value="PLT47722.1"/>
    <property type="molecule type" value="Genomic_DNA"/>
</dbReference>
<keyword evidence="2" id="KW-0418">Kinase</keyword>
<feature type="domain" description="Phosphoribulokinase/uridine kinase" evidence="1">
    <location>
        <begin position="6"/>
        <end position="76"/>
    </location>
</feature>
<organism evidence="2 3">
    <name type="scientific">Paenibacillus pasadenensis</name>
    <dbReference type="NCBI Taxonomy" id="217090"/>
    <lineage>
        <taxon>Bacteria</taxon>
        <taxon>Bacillati</taxon>
        <taxon>Bacillota</taxon>
        <taxon>Bacilli</taxon>
        <taxon>Bacillales</taxon>
        <taxon>Paenibacillaceae</taxon>
        <taxon>Paenibacillus</taxon>
    </lineage>
</organism>
<proteinExistence type="predicted"/>
<accession>A0A2N5NBK3</accession>
<dbReference type="RefSeq" id="WP_052333161.1">
    <property type="nucleotide sequence ID" value="NZ_BIMM01000088.1"/>
</dbReference>
<dbReference type="GO" id="GO:0004849">
    <property type="term" value="F:uridine kinase activity"/>
    <property type="evidence" value="ECO:0007669"/>
    <property type="project" value="UniProtKB-EC"/>
</dbReference>
<dbReference type="PANTHER" id="PTHR10285">
    <property type="entry name" value="URIDINE KINASE"/>
    <property type="match status" value="1"/>
</dbReference>
<dbReference type="Gene3D" id="3.40.50.300">
    <property type="entry name" value="P-loop containing nucleotide triphosphate hydrolases"/>
    <property type="match status" value="2"/>
</dbReference>
<dbReference type="Proteomes" id="UP000234789">
    <property type="component" value="Unassembled WGS sequence"/>
</dbReference>
<evidence type="ECO:0000313" key="3">
    <source>
        <dbReference type="Proteomes" id="UP000234789"/>
    </source>
</evidence>
<dbReference type="InterPro" id="IPR027417">
    <property type="entry name" value="P-loop_NTPase"/>
</dbReference>
<keyword evidence="3" id="KW-1185">Reference proteome</keyword>
<keyword evidence="2" id="KW-0808">Transferase</keyword>
<evidence type="ECO:0000259" key="1">
    <source>
        <dbReference type="Pfam" id="PF00485"/>
    </source>
</evidence>
<dbReference type="SUPFAM" id="SSF52540">
    <property type="entry name" value="P-loop containing nucleoside triphosphate hydrolases"/>
    <property type="match status" value="1"/>
</dbReference>
<evidence type="ECO:0000313" key="2">
    <source>
        <dbReference type="EMBL" id="PLT47722.1"/>
    </source>
</evidence>
<feature type="domain" description="Phosphoribulokinase/uridine kinase" evidence="1">
    <location>
        <begin position="79"/>
        <end position="163"/>
    </location>
</feature>